<protein>
    <submittedName>
        <fullName evidence="1">Uncharacterized protein</fullName>
    </submittedName>
</protein>
<evidence type="ECO:0000313" key="1">
    <source>
        <dbReference type="EMBL" id="GGZ15213.1"/>
    </source>
</evidence>
<dbReference type="Proteomes" id="UP000622166">
    <property type="component" value="Unassembled WGS sequence"/>
</dbReference>
<name>A0A918PLG5_9ACTN</name>
<organism evidence="1 2">
    <name type="scientific">Streptomyces poonensis</name>
    <dbReference type="NCBI Taxonomy" id="68255"/>
    <lineage>
        <taxon>Bacteria</taxon>
        <taxon>Bacillati</taxon>
        <taxon>Actinomycetota</taxon>
        <taxon>Actinomycetes</taxon>
        <taxon>Kitasatosporales</taxon>
        <taxon>Streptomycetaceae</taxon>
        <taxon>Streptomyces</taxon>
    </lineage>
</organism>
<reference evidence="1" key="1">
    <citation type="journal article" date="2014" name="Int. J. Syst. Evol. Microbiol.">
        <title>Complete genome sequence of Corynebacterium casei LMG S-19264T (=DSM 44701T), isolated from a smear-ripened cheese.</title>
        <authorList>
            <consortium name="US DOE Joint Genome Institute (JGI-PGF)"/>
            <person name="Walter F."/>
            <person name="Albersmeier A."/>
            <person name="Kalinowski J."/>
            <person name="Ruckert C."/>
        </authorList>
    </citation>
    <scope>NUCLEOTIDE SEQUENCE</scope>
    <source>
        <strain evidence="1">JCM 4815</strain>
    </source>
</reference>
<dbReference type="AlphaFoldDB" id="A0A918PLG5"/>
<gene>
    <name evidence="1" type="ORF">GCM10010365_38630</name>
</gene>
<accession>A0A918PLG5</accession>
<proteinExistence type="predicted"/>
<sequence length="56" mass="6233">MRDWTEAMEWVPFSSWVRVDVASIPRGVKRFSLASGVVPAGPRHVVPDRGGSRARL</sequence>
<evidence type="ECO:0000313" key="2">
    <source>
        <dbReference type="Proteomes" id="UP000622166"/>
    </source>
</evidence>
<dbReference type="EMBL" id="BMVW01000007">
    <property type="protein sequence ID" value="GGZ15213.1"/>
    <property type="molecule type" value="Genomic_DNA"/>
</dbReference>
<keyword evidence="2" id="KW-1185">Reference proteome</keyword>
<comment type="caution">
    <text evidence="1">The sequence shown here is derived from an EMBL/GenBank/DDBJ whole genome shotgun (WGS) entry which is preliminary data.</text>
</comment>
<reference evidence="1" key="2">
    <citation type="submission" date="2020-09" db="EMBL/GenBank/DDBJ databases">
        <authorList>
            <person name="Sun Q."/>
            <person name="Ohkuma M."/>
        </authorList>
    </citation>
    <scope>NUCLEOTIDE SEQUENCE</scope>
    <source>
        <strain evidence="1">JCM 4815</strain>
    </source>
</reference>